<dbReference type="NCBIfam" id="TIGR01560">
    <property type="entry name" value="put_DNA_pack"/>
    <property type="match status" value="1"/>
</dbReference>
<dbReference type="CDD" id="cd08054">
    <property type="entry name" value="gp6"/>
    <property type="match status" value="1"/>
</dbReference>
<comment type="caution">
    <text evidence="1">The sequence shown here is derived from an EMBL/GenBank/DDBJ whole genome shotgun (WGS) entry which is preliminary data.</text>
</comment>
<keyword evidence="2" id="KW-1185">Reference proteome</keyword>
<dbReference type="EMBL" id="MUHA01000006">
    <property type="protein sequence ID" value="OXB01744.1"/>
    <property type="molecule type" value="Genomic_DNA"/>
</dbReference>
<dbReference type="AlphaFoldDB" id="A0A226I4P1"/>
<accession>A0A226I4P1</accession>
<dbReference type="Gene3D" id="1.10.3230.30">
    <property type="entry name" value="Phage gp6-like head-tail connector protein"/>
    <property type="match status" value="1"/>
</dbReference>
<reference evidence="1 2" key="1">
    <citation type="submission" date="2016-11" db="EMBL/GenBank/DDBJ databases">
        <title>Whole genomes of Flavobacteriaceae.</title>
        <authorList>
            <person name="Stine C."/>
            <person name="Li C."/>
            <person name="Tadesse D."/>
        </authorList>
    </citation>
    <scope>NUCLEOTIDE SEQUENCE [LARGE SCALE GENOMIC DNA]</scope>
    <source>
        <strain evidence="1 2">CCUG 59446</strain>
    </source>
</reference>
<protein>
    <recommendedName>
        <fullName evidence="3">Phage gp6-like head-tail connector protein</fullName>
    </recommendedName>
</protein>
<dbReference type="InterPro" id="IPR021146">
    <property type="entry name" value="Phage_gp6-like_head-tail"/>
</dbReference>
<organism evidence="1 2">
    <name type="scientific">Flavobacterium oncorhynchi</name>
    <dbReference type="NCBI Taxonomy" id="728056"/>
    <lineage>
        <taxon>Bacteria</taxon>
        <taxon>Pseudomonadati</taxon>
        <taxon>Bacteroidota</taxon>
        <taxon>Flavobacteriia</taxon>
        <taxon>Flavobacteriales</taxon>
        <taxon>Flavobacteriaceae</taxon>
        <taxon>Flavobacterium</taxon>
    </lineage>
</organism>
<evidence type="ECO:0000313" key="2">
    <source>
        <dbReference type="Proteomes" id="UP000198336"/>
    </source>
</evidence>
<name>A0A226I4P1_9FLAO</name>
<proteinExistence type="predicted"/>
<evidence type="ECO:0000313" key="1">
    <source>
        <dbReference type="EMBL" id="OXB01744.1"/>
    </source>
</evidence>
<dbReference type="Pfam" id="PF05135">
    <property type="entry name" value="Phage_connect_1"/>
    <property type="match status" value="1"/>
</dbReference>
<dbReference type="Proteomes" id="UP000198336">
    <property type="component" value="Unassembled WGS sequence"/>
</dbReference>
<dbReference type="NCBIfam" id="TIGR02215">
    <property type="entry name" value="phage_chp_gp8"/>
    <property type="match status" value="1"/>
</dbReference>
<gene>
    <name evidence="1" type="ORF">B0A75_04700</name>
</gene>
<dbReference type="InterPro" id="IPR011738">
    <property type="entry name" value="Phage_CHP"/>
</dbReference>
<sequence length="185" mass="20907">MVTDVKFQSLETNGPIVTMAMAKKQLRVEASFNDEDDLIQSYIDTAVAMSEDYMGGHIVEKNMIMKMNMFDNPLIFEAFPIQSVVSVSYFSSDGSDSQEMTSFDYDLTSVNPKVSRITFKNIPQTAERFDAVTITVKVGIEATKVVKPIIQAVLLQVADMYERREDRTEVMLSVSTALLRPYKKF</sequence>
<dbReference type="InterPro" id="IPR006450">
    <property type="entry name" value="Phage_HK97_gp6-like"/>
</dbReference>
<evidence type="ECO:0008006" key="3">
    <source>
        <dbReference type="Google" id="ProtNLM"/>
    </source>
</evidence>
<dbReference type="RefSeq" id="WP_089053137.1">
    <property type="nucleotide sequence ID" value="NZ_MUHA01000006.1"/>
</dbReference>